<organism evidence="1 2">
    <name type="scientific">Candidatus Gottesmanbacteria bacterium GW2011_GWA2_43_14</name>
    <dbReference type="NCBI Taxonomy" id="1618443"/>
    <lineage>
        <taxon>Bacteria</taxon>
        <taxon>Candidatus Gottesmaniibacteriota</taxon>
    </lineage>
</organism>
<protein>
    <recommendedName>
        <fullName evidence="3">Peptidase M24 domain-containing protein</fullName>
    </recommendedName>
</protein>
<comment type="caution">
    <text evidence="1">The sequence shown here is derived from an EMBL/GenBank/DDBJ whole genome shotgun (WGS) entry which is preliminary data.</text>
</comment>
<dbReference type="EMBL" id="LCFP01000001">
    <property type="protein sequence ID" value="KKS98486.1"/>
    <property type="molecule type" value="Genomic_DNA"/>
</dbReference>
<evidence type="ECO:0008006" key="3">
    <source>
        <dbReference type="Google" id="ProtNLM"/>
    </source>
</evidence>
<accession>A0A0G1FU02</accession>
<dbReference type="AlphaFoldDB" id="A0A0G1FU02"/>
<dbReference type="STRING" id="1618443.UV73_C0001G0007"/>
<dbReference type="Proteomes" id="UP000034894">
    <property type="component" value="Unassembled WGS sequence"/>
</dbReference>
<proteinExistence type="predicted"/>
<reference evidence="1 2" key="1">
    <citation type="journal article" date="2015" name="Nature">
        <title>rRNA introns, odd ribosomes, and small enigmatic genomes across a large radiation of phyla.</title>
        <authorList>
            <person name="Brown C.T."/>
            <person name="Hug L.A."/>
            <person name="Thomas B.C."/>
            <person name="Sharon I."/>
            <person name="Castelle C.J."/>
            <person name="Singh A."/>
            <person name="Wilkins M.J."/>
            <person name="Williams K.H."/>
            <person name="Banfield J.F."/>
        </authorList>
    </citation>
    <scope>NUCLEOTIDE SEQUENCE [LARGE SCALE GENOMIC DNA]</scope>
</reference>
<sequence length="297" mass="34357">MGEFGVTFSDKIPIVKQTRLTAAQTCLLSLQRAFKIRKKVSEQKFVNIWHTFLEKSGKVHGYWYVPPPLGTTALFDGSKHSDRTNYTNLRDKVYWSKTELYLDKQEGGYLFSSPYFFHEDVPLIGDFGFTFYSGENQRIKDHFHRCTEIIKQLTEKISKGISFKELSALSTDIMQTGGFRNHIVSTTDKIKTNFGHTIPFLDRDPDERERKKIATGEPEIINSVISKAREFINKESEYIISQNCAFTFEPRFVSVADPKLPTFSLHLIILFENSRKEILANFNGLFNFLDMDFLTKL</sequence>
<gene>
    <name evidence="1" type="ORF">UV73_C0001G0007</name>
</gene>
<evidence type="ECO:0000313" key="2">
    <source>
        <dbReference type="Proteomes" id="UP000034894"/>
    </source>
</evidence>
<name>A0A0G1FU02_9BACT</name>
<evidence type="ECO:0000313" key="1">
    <source>
        <dbReference type="EMBL" id="KKS98486.1"/>
    </source>
</evidence>